<protein>
    <submittedName>
        <fullName evidence="1">Nucleosome assembly protein</fullName>
    </submittedName>
</protein>
<evidence type="ECO:0000313" key="1">
    <source>
        <dbReference type="EMBL" id="GER53877.1"/>
    </source>
</evidence>
<dbReference type="EMBL" id="BKCP01010848">
    <property type="protein sequence ID" value="GER53877.1"/>
    <property type="molecule type" value="Genomic_DNA"/>
</dbReference>
<sequence length="99" mass="11411">MAERIPKRLDYLRPIDISLPLFKDSLNDANSDIQSNSILVKTLEFLNVEIRPFDESPLLKGNLALTSENHAVPEHWFCLYKNRDQGLGPTWSCILHTYI</sequence>
<gene>
    <name evidence="1" type="ORF">STAS_31426</name>
</gene>
<name>A0A5A7RB80_STRAF</name>
<organism evidence="1 2">
    <name type="scientific">Striga asiatica</name>
    <name type="common">Asiatic witchweed</name>
    <name type="synonym">Buchnera asiatica</name>
    <dbReference type="NCBI Taxonomy" id="4170"/>
    <lineage>
        <taxon>Eukaryota</taxon>
        <taxon>Viridiplantae</taxon>
        <taxon>Streptophyta</taxon>
        <taxon>Embryophyta</taxon>
        <taxon>Tracheophyta</taxon>
        <taxon>Spermatophyta</taxon>
        <taxon>Magnoliopsida</taxon>
        <taxon>eudicotyledons</taxon>
        <taxon>Gunneridae</taxon>
        <taxon>Pentapetalae</taxon>
        <taxon>asterids</taxon>
        <taxon>lamiids</taxon>
        <taxon>Lamiales</taxon>
        <taxon>Orobanchaceae</taxon>
        <taxon>Buchnereae</taxon>
        <taxon>Striga</taxon>
    </lineage>
</organism>
<keyword evidence="2" id="KW-1185">Reference proteome</keyword>
<evidence type="ECO:0000313" key="2">
    <source>
        <dbReference type="Proteomes" id="UP000325081"/>
    </source>
</evidence>
<dbReference type="AlphaFoldDB" id="A0A5A7RB80"/>
<accession>A0A5A7RB80</accession>
<comment type="caution">
    <text evidence="1">The sequence shown here is derived from an EMBL/GenBank/DDBJ whole genome shotgun (WGS) entry which is preliminary data.</text>
</comment>
<reference evidence="2" key="1">
    <citation type="journal article" date="2019" name="Curr. Biol.">
        <title>Genome Sequence of Striga asiatica Provides Insight into the Evolution of Plant Parasitism.</title>
        <authorList>
            <person name="Yoshida S."/>
            <person name="Kim S."/>
            <person name="Wafula E.K."/>
            <person name="Tanskanen J."/>
            <person name="Kim Y.M."/>
            <person name="Honaas L."/>
            <person name="Yang Z."/>
            <person name="Spallek T."/>
            <person name="Conn C.E."/>
            <person name="Ichihashi Y."/>
            <person name="Cheong K."/>
            <person name="Cui S."/>
            <person name="Der J.P."/>
            <person name="Gundlach H."/>
            <person name="Jiao Y."/>
            <person name="Hori C."/>
            <person name="Ishida J.K."/>
            <person name="Kasahara H."/>
            <person name="Kiba T."/>
            <person name="Kim M.S."/>
            <person name="Koo N."/>
            <person name="Laohavisit A."/>
            <person name="Lee Y.H."/>
            <person name="Lumba S."/>
            <person name="McCourt P."/>
            <person name="Mortimer J.C."/>
            <person name="Mutuku J.M."/>
            <person name="Nomura T."/>
            <person name="Sasaki-Sekimoto Y."/>
            <person name="Seto Y."/>
            <person name="Wang Y."/>
            <person name="Wakatake T."/>
            <person name="Sakakibara H."/>
            <person name="Demura T."/>
            <person name="Yamaguchi S."/>
            <person name="Yoneyama K."/>
            <person name="Manabe R.I."/>
            <person name="Nelson D.C."/>
            <person name="Schulman A.H."/>
            <person name="Timko M.P."/>
            <person name="dePamphilis C.W."/>
            <person name="Choi D."/>
            <person name="Shirasu K."/>
        </authorList>
    </citation>
    <scope>NUCLEOTIDE SEQUENCE [LARGE SCALE GENOMIC DNA]</scope>
    <source>
        <strain evidence="2">cv. UVA1</strain>
    </source>
</reference>
<dbReference type="Proteomes" id="UP000325081">
    <property type="component" value="Unassembled WGS sequence"/>
</dbReference>
<proteinExistence type="predicted"/>